<dbReference type="InterPro" id="IPR006162">
    <property type="entry name" value="Ppantetheine_attach_site"/>
</dbReference>
<dbReference type="PROSITE" id="PS50075">
    <property type="entry name" value="CARRIER"/>
    <property type="match status" value="1"/>
</dbReference>
<dbReference type="InterPro" id="IPR016036">
    <property type="entry name" value="Malonyl_transacylase_ACP-bd"/>
</dbReference>
<dbReference type="STRING" id="1441095.AM592_05900"/>
<name>A0A0M5JDU5_9BACI</name>
<dbReference type="Gene3D" id="3.30.70.3290">
    <property type="match status" value="1"/>
</dbReference>
<dbReference type="InterPro" id="IPR014043">
    <property type="entry name" value="Acyl_transferase_dom"/>
</dbReference>
<dbReference type="Pfam" id="PF16197">
    <property type="entry name" value="KAsynt_C_assoc"/>
    <property type="match status" value="1"/>
</dbReference>
<dbReference type="Gene3D" id="3.40.50.720">
    <property type="entry name" value="NAD(P)-binding Rossmann-like Domain"/>
    <property type="match status" value="1"/>
</dbReference>
<feature type="domain" description="Carrier" evidence="9">
    <location>
        <begin position="903"/>
        <end position="979"/>
    </location>
</feature>
<dbReference type="PROSITE" id="PS00012">
    <property type="entry name" value="PHOSPHOPANTETHEINE"/>
    <property type="match status" value="1"/>
</dbReference>
<evidence type="ECO:0000256" key="7">
    <source>
        <dbReference type="SAM" id="Coils"/>
    </source>
</evidence>
<dbReference type="SUPFAM" id="SSF52151">
    <property type="entry name" value="FabD/lysophospholipase-like"/>
    <property type="match status" value="1"/>
</dbReference>
<dbReference type="InterPro" id="IPR020841">
    <property type="entry name" value="PKS_Beta-ketoAc_synthase_dom"/>
</dbReference>
<keyword evidence="1" id="KW-0596">Phosphopantetheine</keyword>
<dbReference type="InterPro" id="IPR001227">
    <property type="entry name" value="Ac_transferase_dom_sf"/>
</dbReference>
<dbReference type="EMBL" id="CP012600">
    <property type="protein sequence ID" value="ALC81181.1"/>
    <property type="molecule type" value="Genomic_DNA"/>
</dbReference>
<dbReference type="Pfam" id="PF07993">
    <property type="entry name" value="NAD_binding_4"/>
    <property type="match status" value="1"/>
</dbReference>
<dbReference type="FunFam" id="3.40.47.10:FF:000042">
    <property type="entry name" value="Polyketide synthase Pks13"/>
    <property type="match status" value="1"/>
</dbReference>
<accession>A0A0M5JDU5</accession>
<dbReference type="SMART" id="SM00825">
    <property type="entry name" value="PKS_KS"/>
    <property type="match status" value="1"/>
</dbReference>
<dbReference type="SUPFAM" id="SSF47336">
    <property type="entry name" value="ACP-like"/>
    <property type="match status" value="1"/>
</dbReference>
<dbReference type="Gene3D" id="1.10.1200.10">
    <property type="entry name" value="ACP-like"/>
    <property type="match status" value="1"/>
</dbReference>
<dbReference type="OrthoDB" id="9765680at2"/>
<dbReference type="Gene3D" id="3.40.366.10">
    <property type="entry name" value="Malonyl-Coenzyme A Acyl Carrier Protein, domain 2"/>
    <property type="match status" value="1"/>
</dbReference>
<dbReference type="PATRIC" id="fig|1441095.3.peg.1289"/>
<keyword evidence="12" id="KW-1185">Reference proteome</keyword>
<dbReference type="InterPro" id="IPR036291">
    <property type="entry name" value="NAD(P)-bd_dom_sf"/>
</dbReference>
<evidence type="ECO:0000259" key="9">
    <source>
        <dbReference type="PROSITE" id="PS50075"/>
    </source>
</evidence>
<organism evidence="11 12">
    <name type="scientific">Bacillus gobiensis</name>
    <dbReference type="NCBI Taxonomy" id="1441095"/>
    <lineage>
        <taxon>Bacteria</taxon>
        <taxon>Bacillati</taxon>
        <taxon>Bacillota</taxon>
        <taxon>Bacilli</taxon>
        <taxon>Bacillales</taxon>
        <taxon>Bacillaceae</taxon>
        <taxon>Bacillus</taxon>
    </lineage>
</organism>
<dbReference type="InterPro" id="IPR016035">
    <property type="entry name" value="Acyl_Trfase/lysoPLipase"/>
</dbReference>
<dbReference type="InterPro" id="IPR014030">
    <property type="entry name" value="Ketoacyl_synth_N"/>
</dbReference>
<reference evidence="11 12" key="2">
    <citation type="journal article" date="2016" name="Int. J. Syst. Evol. Microbiol.">
        <title>Bacillus gobiensis sp. nov., isolated from a soil sample.</title>
        <authorList>
            <person name="Liu B."/>
            <person name="Liu G.H."/>
            <person name="Cetin S."/>
            <person name="Schumann P."/>
            <person name="Pan Z.Z."/>
            <person name="Chen Q.Q."/>
        </authorList>
    </citation>
    <scope>NUCLEOTIDE SEQUENCE [LARGE SCALE GENOMIC DNA]</scope>
    <source>
        <strain evidence="11 12">FJAT-4402</strain>
    </source>
</reference>
<dbReference type="InterPro" id="IPR036736">
    <property type="entry name" value="ACP-like_sf"/>
</dbReference>
<dbReference type="Pfam" id="PF02801">
    <property type="entry name" value="Ketoacyl-synt_C"/>
    <property type="match status" value="1"/>
</dbReference>
<dbReference type="Pfam" id="PF00698">
    <property type="entry name" value="Acyl_transf_1"/>
    <property type="match status" value="1"/>
</dbReference>
<evidence type="ECO:0000256" key="2">
    <source>
        <dbReference type="ARBA" id="ARBA00022553"/>
    </source>
</evidence>
<dbReference type="PANTHER" id="PTHR43775">
    <property type="entry name" value="FATTY ACID SYNTHASE"/>
    <property type="match status" value="1"/>
</dbReference>
<dbReference type="CDD" id="cd05235">
    <property type="entry name" value="SDR_e1"/>
    <property type="match status" value="1"/>
</dbReference>
<dbReference type="InterPro" id="IPR032821">
    <property type="entry name" value="PKS_assoc"/>
</dbReference>
<dbReference type="InterPro" id="IPR050091">
    <property type="entry name" value="PKS_NRPS_Biosynth_Enz"/>
</dbReference>
<feature type="coiled-coil region" evidence="7">
    <location>
        <begin position="998"/>
        <end position="1025"/>
    </location>
</feature>
<dbReference type="Pfam" id="PF00550">
    <property type="entry name" value="PP-binding"/>
    <property type="match status" value="1"/>
</dbReference>
<dbReference type="SMART" id="SM00827">
    <property type="entry name" value="PKS_AT"/>
    <property type="match status" value="1"/>
</dbReference>
<keyword evidence="3" id="KW-0808">Transferase</keyword>
<feature type="domain" description="Ketosynthase family 3 (KS3)" evidence="10">
    <location>
        <begin position="10"/>
        <end position="431"/>
    </location>
</feature>
<dbReference type="InterPro" id="IPR018201">
    <property type="entry name" value="Ketoacyl_synth_AS"/>
</dbReference>
<dbReference type="InterPro" id="IPR016039">
    <property type="entry name" value="Thiolase-like"/>
</dbReference>
<evidence type="ECO:0000256" key="1">
    <source>
        <dbReference type="ARBA" id="ARBA00022450"/>
    </source>
</evidence>
<dbReference type="Proteomes" id="UP000067625">
    <property type="component" value="Chromosome"/>
</dbReference>
<dbReference type="GO" id="GO:0004315">
    <property type="term" value="F:3-oxoacyl-[acyl-carrier-protein] synthase activity"/>
    <property type="evidence" value="ECO:0007669"/>
    <property type="project" value="InterPro"/>
</dbReference>
<proteinExistence type="predicted"/>
<dbReference type="Gene3D" id="3.30.70.250">
    <property type="entry name" value="Malonyl-CoA ACP transacylase, ACP-binding"/>
    <property type="match status" value="1"/>
</dbReference>
<dbReference type="InterPro" id="IPR014031">
    <property type="entry name" value="Ketoacyl_synth_C"/>
</dbReference>
<evidence type="ECO:0000256" key="3">
    <source>
        <dbReference type="ARBA" id="ARBA00022679"/>
    </source>
</evidence>
<protein>
    <submittedName>
        <fullName evidence="11">Beta-ketoacyl synthase</fullName>
    </submittedName>
</protein>
<keyword evidence="7" id="KW-0175">Coiled coil</keyword>
<feature type="region of interest" description="Disordered" evidence="8">
    <location>
        <begin position="881"/>
        <end position="900"/>
    </location>
</feature>
<dbReference type="SUPFAM" id="SSF55048">
    <property type="entry name" value="Probable ACP-binding domain of malonyl-CoA ACP transacylase"/>
    <property type="match status" value="1"/>
</dbReference>
<dbReference type="PROSITE" id="PS52004">
    <property type="entry name" value="KS3_2"/>
    <property type="match status" value="1"/>
</dbReference>
<dbReference type="Gene3D" id="3.40.47.10">
    <property type="match status" value="1"/>
</dbReference>
<dbReference type="GO" id="GO:0006633">
    <property type="term" value="P:fatty acid biosynthetic process"/>
    <property type="evidence" value="ECO:0007669"/>
    <property type="project" value="InterPro"/>
</dbReference>
<dbReference type="PROSITE" id="PS00606">
    <property type="entry name" value="KS3_1"/>
    <property type="match status" value="1"/>
</dbReference>
<evidence type="ECO:0000256" key="4">
    <source>
        <dbReference type="ARBA" id="ARBA00022832"/>
    </source>
</evidence>
<evidence type="ECO:0000256" key="5">
    <source>
        <dbReference type="ARBA" id="ARBA00023098"/>
    </source>
</evidence>
<gene>
    <name evidence="11" type="ORF">AM592_05900</name>
</gene>
<evidence type="ECO:0000256" key="8">
    <source>
        <dbReference type="SAM" id="MobiDB-lite"/>
    </source>
</evidence>
<reference evidence="12" key="1">
    <citation type="submission" date="2015-08" db="EMBL/GenBank/DDBJ databases">
        <title>Genome sequencing project for genomic taxonomy and phylogenomics of Bacillus-like bacteria.</title>
        <authorList>
            <person name="Liu B."/>
            <person name="Wang J."/>
            <person name="Zhu Y."/>
            <person name="Liu G."/>
            <person name="Chen Q."/>
            <person name="Chen Z."/>
            <person name="Lan J."/>
            <person name="Che J."/>
            <person name="Ge C."/>
            <person name="Shi H."/>
            <person name="Pan Z."/>
            <person name="Liu X."/>
        </authorList>
    </citation>
    <scope>NUCLEOTIDE SEQUENCE [LARGE SCALE GENOMIC DNA]</scope>
    <source>
        <strain evidence="12">FJAT-4402</strain>
    </source>
</reference>
<keyword evidence="2" id="KW-0597">Phosphoprotein</keyword>
<dbReference type="SUPFAM" id="SSF51735">
    <property type="entry name" value="NAD(P)-binding Rossmann-fold domains"/>
    <property type="match status" value="1"/>
</dbReference>
<evidence type="ECO:0000313" key="12">
    <source>
        <dbReference type="Proteomes" id="UP000067625"/>
    </source>
</evidence>
<dbReference type="InterPro" id="IPR009081">
    <property type="entry name" value="PP-bd_ACP"/>
</dbReference>
<dbReference type="Pfam" id="PF00109">
    <property type="entry name" value="ketoacyl-synt"/>
    <property type="match status" value="1"/>
</dbReference>
<evidence type="ECO:0000256" key="6">
    <source>
        <dbReference type="ARBA" id="ARBA00023268"/>
    </source>
</evidence>
<dbReference type="PANTHER" id="PTHR43775:SF51">
    <property type="entry name" value="INACTIVE PHENOLPHTHIOCEROL SYNTHESIS POLYKETIDE SYNTHASE TYPE I PKS1-RELATED"/>
    <property type="match status" value="1"/>
</dbReference>
<dbReference type="RefSeq" id="WP_053602931.1">
    <property type="nucleotide sequence ID" value="NZ_CP012600.1"/>
</dbReference>
<dbReference type="CDD" id="cd00833">
    <property type="entry name" value="PKS"/>
    <property type="match status" value="1"/>
</dbReference>
<evidence type="ECO:0000313" key="11">
    <source>
        <dbReference type="EMBL" id="ALC81181.1"/>
    </source>
</evidence>
<dbReference type="SUPFAM" id="SSF53901">
    <property type="entry name" value="Thiolase-like"/>
    <property type="match status" value="1"/>
</dbReference>
<dbReference type="InterPro" id="IPR013120">
    <property type="entry name" value="FAR_NAD-bd"/>
</dbReference>
<dbReference type="GO" id="GO:0004312">
    <property type="term" value="F:fatty acid synthase activity"/>
    <property type="evidence" value="ECO:0007669"/>
    <property type="project" value="TreeGrafter"/>
</dbReference>
<sequence>MDRSMPETNGMEIAIIGMSCRFPGGQTIGEFWENLKQGKESVSIFSDEELLEGGIDRETLQNPNYVKAGGAITGTEWFDIDLFQYSPREAEVMDPQLKILHECAWEALENSGYSSDNMNGLVGTYIGSSTNLYWMDTIYRHVQDFIKEAELLNGSQFFSTRLSHQLNLKGPSYTVQTACSSSLVAVHLACQALLSGDCDMALAGGVSLTLPEKRGYVYRDGMILSPDGHCRPFDASAKGTVNGNGAGLVVLKRLEDAVSDGDSIYAVVKGSAINNDGSDKVSFTAPSVEGQANAIKAAHYMAEVEPESITYVETHGTGTMLGDPIEIEALKLAFHTKKRRFCGIGSVKANIGHLDNAAGIAGLIKTAAALKHRMIPPSINFEKPNEKIDFENSPFYVNDKLTEWKNPEFPLRAGVSSFGMGGTNAHVVLEEAPEREASGGSRRYQLLAFSAQTEKSLDEQSKRLARYLKDHADVNLADVSYTLLNGRKRLNYRSMVAVSNIEEAKRELLKSNPVHRFGNDAPSKQLIFMFPGQGAQYINMGLELYREEKVFRKHVDQCFQILSEISQIDWKEVLYPSDPVVEERGEINQTSYTQPALFIIEYSLAKTLMEWGITPDGMIGHSIGEYVAACLSGVFPLKDALTLVLERAGLMQQLPQGRMVSVMASEHEVLPFMSAGLSIAAVNGPLSCVISGSHEEISRFEAKLAREGYSCKSLSTSHAFHSAMMDPILAAYREKLKEIEFCQPEIPYLSNVTGEWITASQATSPEYWVRHLRHTVRFYDGIQQLITNAENLFVEVGPGRILSSLIRQQIQEESSQVIVNTVRHFRESVDDDKFLLQSIGKLYIHNVKIDWASFFSNEIRHRIPLPAYPFDRKYYSVSKRYPSNDRTSAPPMEVTADSKRSLPVQDEKEQKVLEAFRDVTGVKQIHGNDDFFELGGNSLTAVNVVARLQKEFDISINDLFEHPRIDDLAQSISYKAEKHTTIDKEALTDYLTARRDGHRLEEGRLQEFEETRRRYEERNRRYKEADLSSQLTYENILLTGATGYLGVYLLRELFIHSAGNVHIIVRSGSQIEAENRVIEKIRDYFGQDFYDEYRERMFVYCGDLAKPDLGLDRTMYQYLSHTIQCIIHSAGDVSHYGNYAKSFAANVSATRNIIEFSLTGAKKDLNHISTLAVASGRVKKQKDILYTEYDHDLGQMIENHYPKTKLEAEKLVVEARKKGVNSNIFRVGNIVFDSKSGRFQENIEQNALYTMMKSYIEIGVVPEMEKDTDFTCVDDVSRVIICLFDKEELKNETHHIYNPDHVSLADLLTIPDLNLNVTKTSLEKFIDYIFDEKQMNRFASEIYHLQLHSVGDGQAVFGHAEQTVFHITAEKTNLLLKRMGFEWNKISSPLVRKMIEYGQQVEFFNKSVR</sequence>
<keyword evidence="6" id="KW-0511">Multifunctional enzyme</keyword>
<dbReference type="InterPro" id="IPR010080">
    <property type="entry name" value="Thioester_reductase-like_dom"/>
</dbReference>
<evidence type="ECO:0000259" key="10">
    <source>
        <dbReference type="PROSITE" id="PS52004"/>
    </source>
</evidence>
<keyword evidence="5" id="KW-0443">Lipid metabolism</keyword>
<keyword evidence="4" id="KW-0276">Fatty acid metabolism</keyword>